<sequence>MKKRRYTKTPLTLEQQLKKLKNRNLTVIEDESALHYLGQISYYRLSAYFLPYQKVKDHFDNGTTFEQIVDTYSFDRELRILVFDCIERIEIAIRTQFIYCMATQYNDSHWQDNQSLFVKPFYNKVGYQFDPYSDFQAIISKAKTARRPEVFFKKSKSK</sequence>
<dbReference type="Pfam" id="PF07751">
    <property type="entry name" value="Abi_2"/>
    <property type="match status" value="1"/>
</dbReference>
<organism evidence="1 2">
    <name type="scientific">Belliella alkalica</name>
    <dbReference type="NCBI Taxonomy" id="1730871"/>
    <lineage>
        <taxon>Bacteria</taxon>
        <taxon>Pseudomonadati</taxon>
        <taxon>Bacteroidota</taxon>
        <taxon>Cytophagia</taxon>
        <taxon>Cytophagales</taxon>
        <taxon>Cyclobacteriaceae</taxon>
        <taxon>Belliella</taxon>
    </lineage>
</organism>
<comment type="caution">
    <text evidence="1">The sequence shown here is derived from an EMBL/GenBank/DDBJ whole genome shotgun (WGS) entry which is preliminary data.</text>
</comment>
<proteinExistence type="predicted"/>
<dbReference type="EMBL" id="JAKZGO010000003">
    <property type="protein sequence ID" value="MCH7412834.1"/>
    <property type="molecule type" value="Genomic_DNA"/>
</dbReference>
<dbReference type="Proteomes" id="UP001165430">
    <property type="component" value="Unassembled WGS sequence"/>
</dbReference>
<name>A0ABS9V8T1_9BACT</name>
<gene>
    <name evidence="1" type="ORF">MM213_05000</name>
</gene>
<keyword evidence="2" id="KW-1185">Reference proteome</keyword>
<accession>A0ABS9V8T1</accession>
<evidence type="ECO:0000313" key="2">
    <source>
        <dbReference type="Proteomes" id="UP001165430"/>
    </source>
</evidence>
<evidence type="ECO:0000313" key="1">
    <source>
        <dbReference type="EMBL" id="MCH7412834.1"/>
    </source>
</evidence>
<dbReference type="InterPro" id="IPR011664">
    <property type="entry name" value="Abi_system_AbiD/AbiF-like"/>
</dbReference>
<dbReference type="RefSeq" id="WP_241410371.1">
    <property type="nucleotide sequence ID" value="NZ_JAKZGO010000003.1"/>
</dbReference>
<reference evidence="1" key="1">
    <citation type="submission" date="2022-03" db="EMBL/GenBank/DDBJ databases">
        <title>De novo assembled genomes of Belliella spp. (Cyclobacteriaceae) strains.</title>
        <authorList>
            <person name="Szabo A."/>
            <person name="Korponai K."/>
            <person name="Felfoldi T."/>
        </authorList>
    </citation>
    <scope>NUCLEOTIDE SEQUENCE</scope>
    <source>
        <strain evidence="1">DSM 111903</strain>
    </source>
</reference>
<protein>
    <submittedName>
        <fullName evidence="1">Abi family protein</fullName>
    </submittedName>
</protein>